<evidence type="ECO:0000259" key="1">
    <source>
        <dbReference type="Pfam" id="PF03184"/>
    </source>
</evidence>
<dbReference type="GO" id="GO:0003676">
    <property type="term" value="F:nucleic acid binding"/>
    <property type="evidence" value="ECO:0007669"/>
    <property type="project" value="InterPro"/>
</dbReference>
<reference evidence="2 3" key="1">
    <citation type="journal article" date="2020" name="ISME J.">
        <title>Uncovering the hidden diversity of litter-decomposition mechanisms in mushroom-forming fungi.</title>
        <authorList>
            <person name="Floudas D."/>
            <person name="Bentzer J."/>
            <person name="Ahren D."/>
            <person name="Johansson T."/>
            <person name="Persson P."/>
            <person name="Tunlid A."/>
        </authorList>
    </citation>
    <scope>NUCLEOTIDE SEQUENCE [LARGE SCALE GENOMIC DNA]</scope>
    <source>
        <strain evidence="2 3">CBS 291.85</strain>
    </source>
</reference>
<protein>
    <recommendedName>
        <fullName evidence="1">DDE-1 domain-containing protein</fullName>
    </recommendedName>
</protein>
<dbReference type="OrthoDB" id="162969at2759"/>
<sequence length="240" mass="26692">MAHVQPCDQGIIRTFKAHYCCCYFQQAIDLYDSGTTPSQTYNINQLKAMRIADEAWKAVDCTTRANCFHKASILPDSSNTAAVSEPVSLPITSLLNTSSDVEVELNETLDAFQATGALQRRNRMTIESLLNPDKEVNYMNGDSDLEGIHNAVIKSRDAQLLAAEINGGDDDVDDDAPVQPRPSRREALQAVSAIREFVRSMEDPYARKMEAILTSFGRQTRLEETQNMVDTQITDFFSSA</sequence>
<evidence type="ECO:0000313" key="3">
    <source>
        <dbReference type="Proteomes" id="UP000559256"/>
    </source>
</evidence>
<organism evidence="2 3">
    <name type="scientific">Tetrapyrgos nigripes</name>
    <dbReference type="NCBI Taxonomy" id="182062"/>
    <lineage>
        <taxon>Eukaryota</taxon>
        <taxon>Fungi</taxon>
        <taxon>Dikarya</taxon>
        <taxon>Basidiomycota</taxon>
        <taxon>Agaricomycotina</taxon>
        <taxon>Agaricomycetes</taxon>
        <taxon>Agaricomycetidae</taxon>
        <taxon>Agaricales</taxon>
        <taxon>Marasmiineae</taxon>
        <taxon>Marasmiaceae</taxon>
        <taxon>Tetrapyrgos</taxon>
    </lineage>
</organism>
<name>A0A8H5CFJ7_9AGAR</name>
<dbReference type="EMBL" id="JAACJM010000173">
    <property type="protein sequence ID" value="KAF5340804.1"/>
    <property type="molecule type" value="Genomic_DNA"/>
</dbReference>
<accession>A0A8H5CFJ7</accession>
<evidence type="ECO:0000313" key="2">
    <source>
        <dbReference type="EMBL" id="KAF5340804.1"/>
    </source>
</evidence>
<proteinExistence type="predicted"/>
<dbReference type="AlphaFoldDB" id="A0A8H5CFJ7"/>
<gene>
    <name evidence="2" type="ORF">D9758_017656</name>
</gene>
<dbReference type="InterPro" id="IPR004875">
    <property type="entry name" value="DDE_SF_endonuclease_dom"/>
</dbReference>
<dbReference type="Proteomes" id="UP000559256">
    <property type="component" value="Unassembled WGS sequence"/>
</dbReference>
<keyword evidence="3" id="KW-1185">Reference proteome</keyword>
<feature type="domain" description="DDE-1" evidence="1">
    <location>
        <begin position="4"/>
        <end position="68"/>
    </location>
</feature>
<dbReference type="Pfam" id="PF03184">
    <property type="entry name" value="DDE_1"/>
    <property type="match status" value="1"/>
</dbReference>
<comment type="caution">
    <text evidence="2">The sequence shown here is derived from an EMBL/GenBank/DDBJ whole genome shotgun (WGS) entry which is preliminary data.</text>
</comment>